<dbReference type="AlphaFoldDB" id="A0A382P7I6"/>
<evidence type="ECO:0000313" key="2">
    <source>
        <dbReference type="EMBL" id="SVC68797.1"/>
    </source>
</evidence>
<feature type="non-terminal residue" evidence="2">
    <location>
        <position position="1"/>
    </location>
</feature>
<accession>A0A382P7I6</accession>
<evidence type="ECO:0000256" key="1">
    <source>
        <dbReference type="SAM" id="MobiDB-lite"/>
    </source>
</evidence>
<feature type="region of interest" description="Disordered" evidence="1">
    <location>
        <begin position="1"/>
        <end position="179"/>
    </location>
</feature>
<feature type="compositionally biased region" description="Polar residues" evidence="1">
    <location>
        <begin position="49"/>
        <end position="72"/>
    </location>
</feature>
<feature type="compositionally biased region" description="Polar residues" evidence="1">
    <location>
        <begin position="231"/>
        <end position="240"/>
    </location>
</feature>
<organism evidence="2">
    <name type="scientific">marine metagenome</name>
    <dbReference type="NCBI Taxonomy" id="408172"/>
    <lineage>
        <taxon>unclassified sequences</taxon>
        <taxon>metagenomes</taxon>
        <taxon>ecological metagenomes</taxon>
    </lineage>
</organism>
<proteinExistence type="predicted"/>
<feature type="compositionally biased region" description="Pro residues" evidence="1">
    <location>
        <begin position="88"/>
        <end position="97"/>
    </location>
</feature>
<sequence>FPPSFSSSATMPPSSTLTAPRFIATTTSPRTLATTTTQPATSPMKTPTFKPTSTPRFSSPERTSSLQKSTKATPPAPTWVSTWNLPGPSAPRLPPPSSLNRAAETSIPTPMDCPMLGSRPISEQWTLIPLPTPTPTDCPISSNMPSAPIPPSPRPGAPPPPSSSTPARPTLKSPTPDAGAPPWFLIFKSLLTSMPGSPRMPSSRPLLRTTAMVLRQSCPASSRPLKPTPPSSSDCRSPVH</sequence>
<feature type="non-terminal residue" evidence="2">
    <location>
        <position position="240"/>
    </location>
</feature>
<feature type="region of interest" description="Disordered" evidence="1">
    <location>
        <begin position="217"/>
        <end position="240"/>
    </location>
</feature>
<feature type="compositionally biased region" description="Low complexity" evidence="1">
    <location>
        <begin position="1"/>
        <end position="43"/>
    </location>
</feature>
<gene>
    <name evidence="2" type="ORF">METZ01_LOCUS321651</name>
</gene>
<name>A0A382P7I6_9ZZZZ</name>
<dbReference type="EMBL" id="UINC01105108">
    <property type="protein sequence ID" value="SVC68797.1"/>
    <property type="molecule type" value="Genomic_DNA"/>
</dbReference>
<reference evidence="2" key="1">
    <citation type="submission" date="2018-05" db="EMBL/GenBank/DDBJ databases">
        <authorList>
            <person name="Lanie J.A."/>
            <person name="Ng W.-L."/>
            <person name="Kazmierczak K.M."/>
            <person name="Andrzejewski T.M."/>
            <person name="Davidsen T.M."/>
            <person name="Wayne K.J."/>
            <person name="Tettelin H."/>
            <person name="Glass J.I."/>
            <person name="Rusch D."/>
            <person name="Podicherti R."/>
            <person name="Tsui H.-C.T."/>
            <person name="Winkler M.E."/>
        </authorList>
    </citation>
    <scope>NUCLEOTIDE SEQUENCE</scope>
</reference>
<protein>
    <submittedName>
        <fullName evidence="2">Uncharacterized protein</fullName>
    </submittedName>
</protein>
<feature type="compositionally biased region" description="Pro residues" evidence="1">
    <location>
        <begin position="147"/>
        <end position="163"/>
    </location>
</feature>